<comment type="caution">
    <text evidence="2">The sequence shown here is derived from an EMBL/GenBank/DDBJ whole genome shotgun (WGS) entry which is preliminary data.</text>
</comment>
<proteinExistence type="predicted"/>
<accession>A0A2P5C7X7</accession>
<organism evidence="2 3">
    <name type="scientific">Trema orientale</name>
    <name type="common">Charcoal tree</name>
    <name type="synonym">Celtis orientalis</name>
    <dbReference type="NCBI Taxonomy" id="63057"/>
    <lineage>
        <taxon>Eukaryota</taxon>
        <taxon>Viridiplantae</taxon>
        <taxon>Streptophyta</taxon>
        <taxon>Embryophyta</taxon>
        <taxon>Tracheophyta</taxon>
        <taxon>Spermatophyta</taxon>
        <taxon>Magnoliopsida</taxon>
        <taxon>eudicotyledons</taxon>
        <taxon>Gunneridae</taxon>
        <taxon>Pentapetalae</taxon>
        <taxon>rosids</taxon>
        <taxon>fabids</taxon>
        <taxon>Rosales</taxon>
        <taxon>Cannabaceae</taxon>
        <taxon>Trema</taxon>
    </lineage>
</organism>
<evidence type="ECO:0000313" key="3">
    <source>
        <dbReference type="Proteomes" id="UP000237000"/>
    </source>
</evidence>
<protein>
    <recommendedName>
        <fullName evidence="4">Transmembrane protein</fullName>
    </recommendedName>
</protein>
<reference evidence="3" key="1">
    <citation type="submission" date="2016-06" db="EMBL/GenBank/DDBJ databases">
        <title>Parallel loss of symbiosis genes in relatives of nitrogen-fixing non-legume Parasponia.</title>
        <authorList>
            <person name="Van Velzen R."/>
            <person name="Holmer R."/>
            <person name="Bu F."/>
            <person name="Rutten L."/>
            <person name="Van Zeijl A."/>
            <person name="Liu W."/>
            <person name="Santuari L."/>
            <person name="Cao Q."/>
            <person name="Sharma T."/>
            <person name="Shen D."/>
            <person name="Roswanjaya Y."/>
            <person name="Wardhani T."/>
            <person name="Kalhor M.S."/>
            <person name="Jansen J."/>
            <person name="Van den Hoogen J."/>
            <person name="Gungor B."/>
            <person name="Hartog M."/>
            <person name="Hontelez J."/>
            <person name="Verver J."/>
            <person name="Yang W.-C."/>
            <person name="Schijlen E."/>
            <person name="Repin R."/>
            <person name="Schilthuizen M."/>
            <person name="Schranz E."/>
            <person name="Heidstra R."/>
            <person name="Miyata K."/>
            <person name="Fedorova E."/>
            <person name="Kohlen W."/>
            <person name="Bisseling T."/>
            <person name="Smit S."/>
            <person name="Geurts R."/>
        </authorList>
    </citation>
    <scope>NUCLEOTIDE SEQUENCE [LARGE SCALE GENOMIC DNA]</scope>
    <source>
        <strain evidence="3">cv. RG33-2</strain>
    </source>
</reference>
<sequence>MDSIVSTAHAVILAPFLSVTAVAREVRPSSHVKITFTPLSWGSNGGVIGGLGGGLVPHRKTPTISS</sequence>
<name>A0A2P5C7X7_TREOI</name>
<gene>
    <name evidence="2" type="ORF">TorRG33x02_294510</name>
</gene>
<evidence type="ECO:0008006" key="4">
    <source>
        <dbReference type="Google" id="ProtNLM"/>
    </source>
</evidence>
<evidence type="ECO:0000313" key="2">
    <source>
        <dbReference type="EMBL" id="PON57137.1"/>
    </source>
</evidence>
<dbReference type="AlphaFoldDB" id="A0A2P5C7X7"/>
<keyword evidence="3" id="KW-1185">Reference proteome</keyword>
<dbReference type="OrthoDB" id="10517049at2759"/>
<dbReference type="Proteomes" id="UP000237000">
    <property type="component" value="Unassembled WGS sequence"/>
</dbReference>
<keyword evidence="1" id="KW-0732">Signal</keyword>
<feature type="chain" id="PRO_5015141563" description="Transmembrane protein" evidence="1">
    <location>
        <begin position="24"/>
        <end position="66"/>
    </location>
</feature>
<dbReference type="InParanoid" id="A0A2P5C7X7"/>
<evidence type="ECO:0000256" key="1">
    <source>
        <dbReference type="SAM" id="SignalP"/>
    </source>
</evidence>
<feature type="signal peptide" evidence="1">
    <location>
        <begin position="1"/>
        <end position="23"/>
    </location>
</feature>
<dbReference type="EMBL" id="JXTC01000400">
    <property type="protein sequence ID" value="PON57137.1"/>
    <property type="molecule type" value="Genomic_DNA"/>
</dbReference>